<dbReference type="KEGG" id="aalt:CC77DRAFT_705170"/>
<accession>A0A177DUJ6</accession>
<organism evidence="2 4">
    <name type="scientific">Alternaria alternata</name>
    <name type="common">Alternaria rot fungus</name>
    <name type="synonym">Torula alternata</name>
    <dbReference type="NCBI Taxonomy" id="5599"/>
    <lineage>
        <taxon>Eukaryota</taxon>
        <taxon>Fungi</taxon>
        <taxon>Dikarya</taxon>
        <taxon>Ascomycota</taxon>
        <taxon>Pezizomycotina</taxon>
        <taxon>Dothideomycetes</taxon>
        <taxon>Pleosporomycetidae</taxon>
        <taxon>Pleosporales</taxon>
        <taxon>Pleosporineae</taxon>
        <taxon>Pleosporaceae</taxon>
        <taxon>Alternaria</taxon>
        <taxon>Alternaria sect. Alternaria</taxon>
        <taxon>Alternaria alternata complex</taxon>
    </lineage>
</organism>
<reference evidence="2 4" key="1">
    <citation type="submission" date="2016-05" db="EMBL/GenBank/DDBJ databases">
        <title>Comparative analysis of secretome profiles of manganese(II)-oxidizing ascomycete fungi.</title>
        <authorList>
            <consortium name="DOE Joint Genome Institute"/>
            <person name="Zeiner C.A."/>
            <person name="Purvine S.O."/>
            <person name="Zink E.M."/>
            <person name="Wu S."/>
            <person name="Pasa-Tolic L."/>
            <person name="Chaput D.L."/>
            <person name="Haridas S."/>
            <person name="Grigoriev I.V."/>
            <person name="Santelli C.M."/>
            <person name="Hansel C.M."/>
        </authorList>
    </citation>
    <scope>NUCLEOTIDE SEQUENCE [LARGE SCALE GENOMIC DNA]</scope>
    <source>
        <strain evidence="2 4">SRC1lrK2f</strain>
    </source>
</reference>
<name>A0A177DUJ6_ALTAL</name>
<reference evidence="5" key="2">
    <citation type="journal article" date="2019" name="bioRxiv">
        <title>Genomics, evolutionary history and diagnostics of the Alternaria alternata species group including apple and Asian pear pathotypes.</title>
        <authorList>
            <person name="Armitage A.D."/>
            <person name="Cockerton H.M."/>
            <person name="Sreenivasaprasad S."/>
            <person name="Woodhall J.W."/>
            <person name="Lane C.R."/>
            <person name="Harrison R.J."/>
            <person name="Clarkson J.P."/>
        </authorList>
    </citation>
    <scope>NUCLEOTIDE SEQUENCE [LARGE SCALE GENOMIC DNA]</scope>
    <source>
        <strain evidence="5">FERA 1177</strain>
    </source>
</reference>
<keyword evidence="1" id="KW-0732">Signal</keyword>
<proteinExistence type="predicted"/>
<keyword evidence="4" id="KW-1185">Reference proteome</keyword>
<feature type="chain" id="PRO_5040569767" evidence="1">
    <location>
        <begin position="23"/>
        <end position="200"/>
    </location>
</feature>
<sequence length="200" mass="21791">MHANTFAILSSVLFLALSPCAARVVPPQPPRILPRDDAQSLLSTSATSLADKCTFTLLHKQLITAAKPKSASKGKINYIQIDSLEDHTNGLTIDVASSRPRAERNSYTKISAKQVLTIAGLLDDTSLTIHGTDGDDALIFESDGVSWATEGGSKRLRPDAWCNSGMWVESGRGSRERTMECAFPCARIEEDGEDEREELR</sequence>
<feature type="signal peptide" evidence="1">
    <location>
        <begin position="1"/>
        <end position="22"/>
    </location>
</feature>
<dbReference type="GeneID" id="29118426"/>
<dbReference type="Proteomes" id="UP000077248">
    <property type="component" value="Unassembled WGS sequence"/>
</dbReference>
<evidence type="ECO:0000256" key="1">
    <source>
        <dbReference type="SAM" id="SignalP"/>
    </source>
</evidence>
<evidence type="ECO:0000313" key="2">
    <source>
        <dbReference type="EMBL" id="OAG23247.1"/>
    </source>
</evidence>
<reference evidence="3" key="3">
    <citation type="journal article" date="2019" name="J. ISSAAS">
        <title>Genomics, evolutionary history and diagnostics of the Alternaria alternata species group including apple and Asian pear pathotypes.</title>
        <authorList>
            <person name="Armitage A.D."/>
            <person name="Cockerton H.M."/>
            <person name="Sreenivasaprasad S."/>
            <person name="Woodhall J."/>
            <person name="Lane C."/>
            <person name="Harrison R.J."/>
            <person name="Clarkson J.P."/>
        </authorList>
    </citation>
    <scope>NUCLEOTIDE SEQUENCE</scope>
    <source>
        <strain evidence="3">FERA 1177</strain>
    </source>
</reference>
<dbReference type="RefSeq" id="XP_018388668.1">
    <property type="nucleotide sequence ID" value="XM_018532832.1"/>
</dbReference>
<evidence type="ECO:0000313" key="5">
    <source>
        <dbReference type="Proteomes" id="UP000291422"/>
    </source>
</evidence>
<dbReference type="OMA" id="HANNIVI"/>
<gene>
    <name evidence="3" type="ORF">AA0117_g12328</name>
    <name evidence="2" type="ORF">CC77DRAFT_705170</name>
</gene>
<dbReference type="EMBL" id="PDXD01000069">
    <property type="protein sequence ID" value="RYN64973.1"/>
    <property type="molecule type" value="Genomic_DNA"/>
</dbReference>
<dbReference type="EMBL" id="KV441473">
    <property type="protein sequence ID" value="OAG23247.1"/>
    <property type="molecule type" value="Genomic_DNA"/>
</dbReference>
<evidence type="ECO:0000313" key="3">
    <source>
        <dbReference type="EMBL" id="RYN64973.1"/>
    </source>
</evidence>
<protein>
    <submittedName>
        <fullName evidence="2">Uncharacterized protein</fullName>
    </submittedName>
</protein>
<dbReference type="Proteomes" id="UP000291422">
    <property type="component" value="Unassembled WGS sequence"/>
</dbReference>
<evidence type="ECO:0000313" key="4">
    <source>
        <dbReference type="Proteomes" id="UP000077248"/>
    </source>
</evidence>
<dbReference type="AlphaFoldDB" id="A0A177DUJ6"/>
<dbReference type="VEuPathDB" id="FungiDB:CC77DRAFT_705170"/>